<keyword evidence="1" id="KW-0732">Signal</keyword>
<feature type="chain" id="PRO_5045949926" description="Lipoprotein" evidence="1">
    <location>
        <begin position="23"/>
        <end position="101"/>
    </location>
</feature>
<dbReference type="EMBL" id="JWJH01000011">
    <property type="protein sequence ID" value="KJF67412.1"/>
    <property type="molecule type" value="Genomic_DNA"/>
</dbReference>
<evidence type="ECO:0000313" key="2">
    <source>
        <dbReference type="EMBL" id="KJF67412.1"/>
    </source>
</evidence>
<evidence type="ECO:0000256" key="1">
    <source>
        <dbReference type="SAM" id="SignalP"/>
    </source>
</evidence>
<protein>
    <recommendedName>
        <fullName evidence="4">Lipoprotein</fullName>
    </recommendedName>
</protein>
<proteinExistence type="predicted"/>
<keyword evidence="3" id="KW-1185">Reference proteome</keyword>
<evidence type="ECO:0008006" key="4">
    <source>
        <dbReference type="Google" id="ProtNLM"/>
    </source>
</evidence>
<name>A0ABR5CRG5_9HYPH</name>
<accession>A0ABR5CRG5</accession>
<feature type="signal peptide" evidence="1">
    <location>
        <begin position="1"/>
        <end position="22"/>
    </location>
</feature>
<dbReference type="PROSITE" id="PS51257">
    <property type="entry name" value="PROKAR_LIPOPROTEIN"/>
    <property type="match status" value="1"/>
</dbReference>
<reference evidence="2 3" key="1">
    <citation type="submission" date="2015-03" db="EMBL/GenBank/DDBJ databases">
        <title>Draft Genome Sequences of Agrobacterium nepotum Strain 39/7T (= CFBP 7436T = LMG 26435T) and Agrobacterium sp. Strain KFB 330 (= CFBP 8308 = LMG 28674).</title>
        <authorList>
            <person name="Kuzmanovic N."/>
            <person name="Pulawska J."/>
            <person name="Obradovic A."/>
        </authorList>
    </citation>
    <scope>NUCLEOTIDE SEQUENCE [LARGE SCALE GENOMIC DNA]</scope>
    <source>
        <strain evidence="2 3">39/7</strain>
    </source>
</reference>
<gene>
    <name evidence="2" type="ORF">RS75_13125</name>
</gene>
<organism evidence="2 3">
    <name type="scientific">Rhizobium nepotum 39/7</name>
    <dbReference type="NCBI Taxonomy" id="1368418"/>
    <lineage>
        <taxon>Bacteria</taxon>
        <taxon>Pseudomonadati</taxon>
        <taxon>Pseudomonadota</taxon>
        <taxon>Alphaproteobacteria</taxon>
        <taxon>Hyphomicrobiales</taxon>
        <taxon>Rhizobiaceae</taxon>
        <taxon>Rhizobium/Agrobacterium group</taxon>
        <taxon>Rhizobium</taxon>
    </lineage>
</organism>
<comment type="caution">
    <text evidence="2">The sequence shown here is derived from an EMBL/GenBank/DDBJ whole genome shotgun (WGS) entry which is preliminary data.</text>
</comment>
<evidence type="ECO:0000313" key="3">
    <source>
        <dbReference type="Proteomes" id="UP000052068"/>
    </source>
</evidence>
<sequence length="101" mass="10869">MRLYRTAIALALIVAASSCSQTNPPTPQPVVRTVHVTPALPSEARMECPKLSAKPQSDMTQQQVFSNWAADRTARNICEERRKAAVAAVDASALHQGNAAK</sequence>
<dbReference type="Proteomes" id="UP000052068">
    <property type="component" value="Unassembled WGS sequence"/>
</dbReference>